<dbReference type="GO" id="GO:0005886">
    <property type="term" value="C:plasma membrane"/>
    <property type="evidence" value="ECO:0007669"/>
    <property type="project" value="TreeGrafter"/>
</dbReference>
<evidence type="ECO:0000256" key="3">
    <source>
        <dbReference type="ARBA" id="ARBA00022692"/>
    </source>
</evidence>
<dbReference type="FunFam" id="1.20.1080.10:FF:000011">
    <property type="entry name" value="Formate family transporter"/>
    <property type="match status" value="1"/>
</dbReference>
<protein>
    <submittedName>
        <fullName evidence="8">Formate/nitrite transporter family protein</fullName>
    </submittedName>
</protein>
<feature type="transmembrane region" description="Helical" evidence="7">
    <location>
        <begin position="159"/>
        <end position="177"/>
    </location>
</feature>
<gene>
    <name evidence="8" type="ORF">E1I69_21750</name>
</gene>
<organism evidence="8 9">
    <name type="scientific">Bacillus timonensis</name>
    <dbReference type="NCBI Taxonomy" id="1033734"/>
    <lineage>
        <taxon>Bacteria</taxon>
        <taxon>Bacillati</taxon>
        <taxon>Bacillota</taxon>
        <taxon>Bacilli</taxon>
        <taxon>Bacillales</taxon>
        <taxon>Bacillaceae</taxon>
        <taxon>Bacillus</taxon>
    </lineage>
</organism>
<dbReference type="PANTHER" id="PTHR30520">
    <property type="entry name" value="FORMATE TRANSPORTER-RELATED"/>
    <property type="match status" value="1"/>
</dbReference>
<dbReference type="PANTHER" id="PTHR30520:SF6">
    <property type="entry name" value="FORMATE_NITRATE FAMILY TRANSPORTER (EUROFUNG)"/>
    <property type="match status" value="1"/>
</dbReference>
<sequence length="279" mass="30333">MANYTPQRIAQLAVEAGTKKAGLPLPSMLILGFLAGAFISMGYLLDIRVTANLPENWGTFGSFLGAAVFPLGLILIILAGGELLTGNMMSVSFAFLSKKVTIGWLLKNWLWITISNFVGAIFVAYVFGNLAGLTDHGPFLAKTVAMAQTKLDEGFWESLYSAIGCNWLVGLAVWLSYGAEDVGGKILAIWFPIMGFVAIGFQHVVANMFIIPAAIFAGYFTWMDYFRNFIPVYIGNAIGGSIFVALAYWLAYIGNVSPASLEENQLSNKRIRKIQGAKE</sequence>
<evidence type="ECO:0000256" key="4">
    <source>
        <dbReference type="ARBA" id="ARBA00022989"/>
    </source>
</evidence>
<keyword evidence="4 7" id="KW-1133">Transmembrane helix</keyword>
<dbReference type="InterPro" id="IPR023271">
    <property type="entry name" value="Aquaporin-like"/>
</dbReference>
<feature type="transmembrane region" description="Helical" evidence="7">
    <location>
        <begin position="232"/>
        <end position="251"/>
    </location>
</feature>
<comment type="caution">
    <text evidence="8">The sequence shown here is derived from an EMBL/GenBank/DDBJ whole genome shotgun (WGS) entry which is preliminary data.</text>
</comment>
<evidence type="ECO:0000256" key="1">
    <source>
        <dbReference type="ARBA" id="ARBA00004141"/>
    </source>
</evidence>
<keyword evidence="9" id="KW-1185">Reference proteome</keyword>
<evidence type="ECO:0000313" key="8">
    <source>
        <dbReference type="EMBL" id="THE09597.1"/>
    </source>
</evidence>
<evidence type="ECO:0000256" key="6">
    <source>
        <dbReference type="ARBA" id="ARBA00049660"/>
    </source>
</evidence>
<dbReference type="EMBL" id="SLUB01000071">
    <property type="protein sequence ID" value="THE09597.1"/>
    <property type="molecule type" value="Genomic_DNA"/>
</dbReference>
<proteinExistence type="inferred from homology"/>
<dbReference type="InterPro" id="IPR000292">
    <property type="entry name" value="For/NO2_transpt"/>
</dbReference>
<feature type="transmembrane region" description="Helical" evidence="7">
    <location>
        <begin position="21"/>
        <end position="43"/>
    </location>
</feature>
<dbReference type="OrthoDB" id="9786493at2"/>
<evidence type="ECO:0000256" key="2">
    <source>
        <dbReference type="ARBA" id="ARBA00022448"/>
    </source>
</evidence>
<reference evidence="8 9" key="1">
    <citation type="journal article" date="2019" name="Indoor Air">
        <title>Impacts of indoor surface finishes on bacterial viability.</title>
        <authorList>
            <person name="Hu J."/>
            <person name="Maamar S.B."/>
            <person name="Glawe A.J."/>
            <person name="Gottel N."/>
            <person name="Gilbert J.A."/>
            <person name="Hartmann E.M."/>
        </authorList>
    </citation>
    <scope>NUCLEOTIDE SEQUENCE [LARGE SCALE GENOMIC DNA]</scope>
    <source>
        <strain evidence="8 9">AF060A6</strain>
    </source>
</reference>
<dbReference type="AlphaFoldDB" id="A0A4S3PJI9"/>
<name>A0A4S3PJI9_9BACI</name>
<keyword evidence="2" id="KW-0813">Transport</keyword>
<dbReference type="Proteomes" id="UP000306477">
    <property type="component" value="Unassembled WGS sequence"/>
</dbReference>
<keyword evidence="3 7" id="KW-0812">Transmembrane</keyword>
<accession>A0A4S3PJI9</accession>
<dbReference type="Pfam" id="PF01226">
    <property type="entry name" value="Form_Nir_trans"/>
    <property type="match status" value="1"/>
</dbReference>
<evidence type="ECO:0000256" key="7">
    <source>
        <dbReference type="SAM" id="Phobius"/>
    </source>
</evidence>
<feature type="transmembrane region" description="Helical" evidence="7">
    <location>
        <begin position="63"/>
        <end position="96"/>
    </location>
</feature>
<comment type="subcellular location">
    <subcellularLocation>
        <location evidence="1">Membrane</location>
        <topology evidence="1">Multi-pass membrane protein</topology>
    </subcellularLocation>
</comment>
<keyword evidence="5 7" id="KW-0472">Membrane</keyword>
<comment type="similarity">
    <text evidence="6">Belongs to the FNT transporter (TC 1.A.16) family.</text>
</comment>
<dbReference type="Gene3D" id="1.20.1080.10">
    <property type="entry name" value="Glycerol uptake facilitator protein"/>
    <property type="match status" value="1"/>
</dbReference>
<dbReference type="RefSeq" id="WP_136381638.1">
    <property type="nucleotide sequence ID" value="NZ_SLUB01000071.1"/>
</dbReference>
<dbReference type="GO" id="GO:0015499">
    <property type="term" value="F:formate transmembrane transporter activity"/>
    <property type="evidence" value="ECO:0007669"/>
    <property type="project" value="TreeGrafter"/>
</dbReference>
<feature type="transmembrane region" description="Helical" evidence="7">
    <location>
        <begin position="108"/>
        <end position="128"/>
    </location>
</feature>
<feature type="transmembrane region" description="Helical" evidence="7">
    <location>
        <begin position="189"/>
        <end position="220"/>
    </location>
</feature>
<evidence type="ECO:0000313" key="9">
    <source>
        <dbReference type="Proteomes" id="UP000306477"/>
    </source>
</evidence>
<evidence type="ECO:0000256" key="5">
    <source>
        <dbReference type="ARBA" id="ARBA00023136"/>
    </source>
</evidence>